<feature type="transmembrane region" description="Helical" evidence="8">
    <location>
        <begin position="83"/>
        <end position="102"/>
    </location>
</feature>
<keyword evidence="4" id="KW-1003">Cell membrane</keyword>
<keyword evidence="5 8" id="KW-0812">Transmembrane</keyword>
<dbReference type="RefSeq" id="WP_102734622.1">
    <property type="nucleotide sequence ID" value="NZ_CP010553.1"/>
</dbReference>
<protein>
    <submittedName>
        <fullName evidence="9">Iron ABC transporter permease</fullName>
    </submittedName>
</protein>
<comment type="subcellular location">
    <subcellularLocation>
        <location evidence="1">Cell membrane</location>
        <topology evidence="1">Multi-pass membrane protein</topology>
    </subcellularLocation>
</comment>
<dbReference type="PANTHER" id="PTHR30472:SF27">
    <property type="entry name" value="PETROBACTIN IMPORT SYSTEM PERMEASE PROTEIN YCLN"/>
    <property type="match status" value="1"/>
</dbReference>
<sequence>MAFRIIQWSFLLGLAFYSLFIGAAQVSLSDLWQMDGEQLQFWWEIMLQSRIPRLCSILVVGSSLAISGLIMQRITNNRFVSPTTAGTMEWCRFGVMIAILYLPGASPIWRVGAAFVISLIGTSCFLAVIARVRHQNVILVPLIGIMLGGVVNAGAVFYAYQFDIVQNMASWLQGSFSLVIEGNYELLYASIPLMLLAYVYADLFTIAGMGRDAAVALGLNHASIMRMGLVIVSIISSITIVEVGYLPFIGLIVPNIVSIFRGDAVKKILFDTAWLGAMLVLVCDVAGRMLIAPFEIPIGVILSVVGGAVFLAMLFHRKTYA</sequence>
<dbReference type="CDD" id="cd06550">
    <property type="entry name" value="TM_ABC_iron-siderophores_like"/>
    <property type="match status" value="1"/>
</dbReference>
<dbReference type="GO" id="GO:0005886">
    <property type="term" value="C:plasma membrane"/>
    <property type="evidence" value="ECO:0007669"/>
    <property type="project" value="UniProtKB-SubCell"/>
</dbReference>
<name>A0AAP8T8L3_9BACT</name>
<evidence type="ECO:0000256" key="4">
    <source>
        <dbReference type="ARBA" id="ARBA00022475"/>
    </source>
</evidence>
<dbReference type="GO" id="GO:0022857">
    <property type="term" value="F:transmembrane transporter activity"/>
    <property type="evidence" value="ECO:0007669"/>
    <property type="project" value="InterPro"/>
</dbReference>
<dbReference type="Proteomes" id="UP000235914">
    <property type="component" value="Unassembled WGS sequence"/>
</dbReference>
<evidence type="ECO:0000256" key="2">
    <source>
        <dbReference type="ARBA" id="ARBA00007935"/>
    </source>
</evidence>
<evidence type="ECO:0000256" key="5">
    <source>
        <dbReference type="ARBA" id="ARBA00022692"/>
    </source>
</evidence>
<feature type="transmembrane region" description="Helical" evidence="8">
    <location>
        <begin position="137"/>
        <end position="160"/>
    </location>
</feature>
<comment type="similarity">
    <text evidence="2">Belongs to the binding-protein-dependent transport system permease family. FecCD subfamily.</text>
</comment>
<evidence type="ECO:0000256" key="7">
    <source>
        <dbReference type="ARBA" id="ARBA00023136"/>
    </source>
</evidence>
<evidence type="ECO:0000256" key="1">
    <source>
        <dbReference type="ARBA" id="ARBA00004651"/>
    </source>
</evidence>
<dbReference type="InterPro" id="IPR000522">
    <property type="entry name" value="ABC_transptr_permease_BtuC"/>
</dbReference>
<evidence type="ECO:0000256" key="6">
    <source>
        <dbReference type="ARBA" id="ARBA00022989"/>
    </source>
</evidence>
<accession>A0AAP8T8L3</accession>
<reference evidence="9 10" key="1">
    <citation type="journal article" date="2017" name="BMC Genomics">
        <title>Genome sequencing of 39 Akkermansia muciniphila isolates reveals its population structure, genomic and functional diverisity, and global distribution in mammalian gut microbiotas.</title>
        <authorList>
            <person name="Guo X."/>
            <person name="Li S."/>
            <person name="Zhang J."/>
            <person name="Wu F."/>
            <person name="Li X."/>
            <person name="Wu D."/>
            <person name="Zhang M."/>
            <person name="Ou Z."/>
            <person name="Jie Z."/>
            <person name="Yan Q."/>
            <person name="Li P."/>
            <person name="Yi J."/>
            <person name="Peng Y."/>
        </authorList>
    </citation>
    <scope>NUCLEOTIDE SEQUENCE [LARGE SCALE GENOMIC DNA]</scope>
    <source>
        <strain evidence="9 10">GP43</strain>
    </source>
</reference>
<dbReference type="Gene3D" id="1.10.3470.10">
    <property type="entry name" value="ABC transporter involved in vitamin B12 uptake, BtuC"/>
    <property type="match status" value="1"/>
</dbReference>
<dbReference type="PANTHER" id="PTHR30472">
    <property type="entry name" value="FERRIC ENTEROBACTIN TRANSPORT SYSTEM PERMEASE PROTEIN"/>
    <property type="match status" value="1"/>
</dbReference>
<feature type="transmembrane region" description="Helical" evidence="8">
    <location>
        <begin position="298"/>
        <end position="316"/>
    </location>
</feature>
<dbReference type="SUPFAM" id="SSF81345">
    <property type="entry name" value="ABC transporter involved in vitamin B12 uptake, BtuC"/>
    <property type="match status" value="1"/>
</dbReference>
<evidence type="ECO:0000313" key="9">
    <source>
        <dbReference type="EMBL" id="PNC54700.1"/>
    </source>
</evidence>
<evidence type="ECO:0000256" key="8">
    <source>
        <dbReference type="SAM" id="Phobius"/>
    </source>
</evidence>
<feature type="transmembrane region" description="Helical" evidence="8">
    <location>
        <begin position="228"/>
        <end position="253"/>
    </location>
</feature>
<keyword evidence="6 8" id="KW-1133">Transmembrane helix</keyword>
<evidence type="ECO:0000313" key="10">
    <source>
        <dbReference type="Proteomes" id="UP000235914"/>
    </source>
</evidence>
<feature type="transmembrane region" description="Helical" evidence="8">
    <location>
        <begin position="108"/>
        <end position="130"/>
    </location>
</feature>
<feature type="transmembrane region" description="Helical" evidence="8">
    <location>
        <begin position="53"/>
        <end position="71"/>
    </location>
</feature>
<dbReference type="Pfam" id="PF01032">
    <property type="entry name" value="FecCD"/>
    <property type="match status" value="1"/>
</dbReference>
<dbReference type="AlphaFoldDB" id="A0AAP8T8L3"/>
<organism evidence="9 10">
    <name type="scientific">Akkermansia muciniphila</name>
    <dbReference type="NCBI Taxonomy" id="239935"/>
    <lineage>
        <taxon>Bacteria</taxon>
        <taxon>Pseudomonadati</taxon>
        <taxon>Verrucomicrobiota</taxon>
        <taxon>Verrucomicrobiia</taxon>
        <taxon>Verrucomicrobiales</taxon>
        <taxon>Akkermansiaceae</taxon>
        <taxon>Akkermansia</taxon>
    </lineage>
</organism>
<keyword evidence="7 8" id="KW-0472">Membrane</keyword>
<feature type="transmembrane region" description="Helical" evidence="8">
    <location>
        <begin position="186"/>
        <end position="207"/>
    </location>
</feature>
<gene>
    <name evidence="9" type="ORF">CXU09_09165</name>
</gene>
<comment type="caution">
    <text evidence="9">The sequence shown here is derived from an EMBL/GenBank/DDBJ whole genome shotgun (WGS) entry which is preliminary data.</text>
</comment>
<dbReference type="InterPro" id="IPR037294">
    <property type="entry name" value="ABC_BtuC-like"/>
</dbReference>
<dbReference type="EMBL" id="PJKN01000005">
    <property type="protein sequence ID" value="PNC54700.1"/>
    <property type="molecule type" value="Genomic_DNA"/>
</dbReference>
<evidence type="ECO:0000256" key="3">
    <source>
        <dbReference type="ARBA" id="ARBA00022448"/>
    </source>
</evidence>
<dbReference type="GO" id="GO:0033214">
    <property type="term" value="P:siderophore-iron import into cell"/>
    <property type="evidence" value="ECO:0007669"/>
    <property type="project" value="TreeGrafter"/>
</dbReference>
<proteinExistence type="inferred from homology"/>
<keyword evidence="3" id="KW-0813">Transport</keyword>